<dbReference type="EMBL" id="MSCM01000001">
    <property type="protein sequence ID" value="PQJ81921.1"/>
    <property type="molecule type" value="Genomic_DNA"/>
</dbReference>
<dbReference type="AlphaFoldDB" id="A0A2S7WX22"/>
<dbReference type="Gene3D" id="2.40.160.20">
    <property type="match status" value="1"/>
</dbReference>
<accession>A0A2S7WX22</accession>
<dbReference type="Proteomes" id="UP000239068">
    <property type="component" value="Unassembled WGS sequence"/>
</dbReference>
<proteinExistence type="predicted"/>
<evidence type="ECO:0008006" key="3">
    <source>
        <dbReference type="Google" id="ProtNLM"/>
    </source>
</evidence>
<dbReference type="InterPro" id="IPR011250">
    <property type="entry name" value="OMP/PagP_B-barrel"/>
</dbReference>
<keyword evidence="2" id="KW-1185">Reference proteome</keyword>
<name>A0A2S7WX22_9FLAO</name>
<sequence>MYASLCSQAQTTDTANDWLGELKVGIRVQKTQKLYWENGFAADFTSPKIINNKLHLGFSYVTSRLGSAMGTNAIKQDNYVVNFGYFFRDQKKLQPFTRINTGFFYADYESDIFDELPNTALLFSLDAGISYRLKAPITFHLSAGYNFTSGSGDQGPGTLYPIYYQMSIFYTILNKK</sequence>
<reference evidence="1 2" key="1">
    <citation type="submission" date="2016-12" db="EMBL/GenBank/DDBJ databases">
        <title>Trade-off between light-utilization and light-protection in marine flavobacteria.</title>
        <authorList>
            <person name="Kumagai Y."/>
            <person name="Yoshizawa S."/>
            <person name="Kogure K."/>
            <person name="Iwasaki W."/>
        </authorList>
    </citation>
    <scope>NUCLEOTIDE SEQUENCE [LARGE SCALE GENOMIC DNA]</scope>
    <source>
        <strain evidence="1 2">ATCC 43844</strain>
    </source>
</reference>
<dbReference type="SUPFAM" id="SSF56925">
    <property type="entry name" value="OMPA-like"/>
    <property type="match status" value="1"/>
</dbReference>
<evidence type="ECO:0000313" key="1">
    <source>
        <dbReference type="EMBL" id="PQJ81921.1"/>
    </source>
</evidence>
<gene>
    <name evidence="1" type="ORF">BTO16_04750</name>
</gene>
<evidence type="ECO:0000313" key="2">
    <source>
        <dbReference type="Proteomes" id="UP000239068"/>
    </source>
</evidence>
<protein>
    <recommendedName>
        <fullName evidence="3">Outer membrane protein beta-barrel domain-containing protein</fullName>
    </recommendedName>
</protein>
<comment type="caution">
    <text evidence="1">The sequence shown here is derived from an EMBL/GenBank/DDBJ whole genome shotgun (WGS) entry which is preliminary data.</text>
</comment>
<organism evidence="1 2">
    <name type="scientific">Polaribacter glomeratus</name>
    <dbReference type="NCBI Taxonomy" id="102"/>
    <lineage>
        <taxon>Bacteria</taxon>
        <taxon>Pseudomonadati</taxon>
        <taxon>Bacteroidota</taxon>
        <taxon>Flavobacteriia</taxon>
        <taxon>Flavobacteriales</taxon>
        <taxon>Flavobacteriaceae</taxon>
    </lineage>
</organism>